<evidence type="ECO:0000256" key="1">
    <source>
        <dbReference type="ARBA" id="ARBA00004651"/>
    </source>
</evidence>
<dbReference type="PRINTS" id="PR00237">
    <property type="entry name" value="GPCRRHODOPSN"/>
</dbReference>
<dbReference type="InterPro" id="IPR013320">
    <property type="entry name" value="ConA-like_dom_sf"/>
</dbReference>
<dbReference type="Pfam" id="PF13855">
    <property type="entry name" value="LRR_8"/>
    <property type="match status" value="2"/>
</dbReference>
<dbReference type="GO" id="GO:0008528">
    <property type="term" value="F:G protein-coupled peptide receptor activity"/>
    <property type="evidence" value="ECO:0007669"/>
    <property type="project" value="TreeGrafter"/>
</dbReference>
<dbReference type="FunCoup" id="A0A6P8I391">
    <property type="interactions" value="739"/>
</dbReference>
<dbReference type="Proteomes" id="UP000515163">
    <property type="component" value="Unplaced"/>
</dbReference>
<feature type="domain" description="G-protein coupled receptors family 1 profile" evidence="17">
    <location>
        <begin position="1061"/>
        <end position="1325"/>
    </location>
</feature>
<comment type="similarity">
    <text evidence="13">Belongs to the G-protein coupled receptor 1 family.</text>
</comment>
<dbReference type="InterPro" id="IPR000562">
    <property type="entry name" value="FN_type2_dom"/>
</dbReference>
<dbReference type="InterPro" id="IPR035914">
    <property type="entry name" value="Sperma_CUB_dom_sf"/>
</dbReference>
<dbReference type="SMART" id="SM00369">
    <property type="entry name" value="LRR_TYP"/>
    <property type="match status" value="7"/>
</dbReference>
<evidence type="ECO:0000256" key="13">
    <source>
        <dbReference type="RuleBase" id="RU000688"/>
    </source>
</evidence>
<dbReference type="CDD" id="cd00062">
    <property type="entry name" value="FN2"/>
    <property type="match status" value="2"/>
</dbReference>
<evidence type="ECO:0000313" key="21">
    <source>
        <dbReference type="RefSeq" id="XP_031559295.1"/>
    </source>
</evidence>
<dbReference type="InParanoid" id="A0A6P8I391"/>
<evidence type="ECO:0000256" key="7">
    <source>
        <dbReference type="ARBA" id="ARBA00023040"/>
    </source>
</evidence>
<dbReference type="GO" id="GO:0009755">
    <property type="term" value="P:hormone-mediated signaling pathway"/>
    <property type="evidence" value="ECO:0007669"/>
    <property type="project" value="TreeGrafter"/>
</dbReference>
<evidence type="ECO:0000259" key="19">
    <source>
        <dbReference type="PROSITE" id="PS51828"/>
    </source>
</evidence>
<evidence type="ECO:0000259" key="15">
    <source>
        <dbReference type="PROSITE" id="PS01180"/>
    </source>
</evidence>
<sequence>MESPVIDPQEGFKCLRFWFFSTSTIIQLYSIKISDLSRKKLWFHNKLTKSWSFMQIPLQTQHEYKLLFKTNRQVKEIKLVVAVDDIVLSRDSCQNATSMNINCKMRTTQGDCCSFPFIYKDKCYSYCIGVDGVKPWCSLTDNYDRDGQKGFCVGGNTALKAPLAPTQRTCRIMTDSGKMCVFPFKYNNRFHSQCLTTTRKPWCATTLDLDVAINEWGFCNYTSLDQCGLCKQKTTNNQCCVFPFIYEARKYYSCTVTNFDRYWCSLTENYDRNEMFGVCSGYENHVDCRVNYGKQKPTPQWTPVRGSPSNVMWSPRLSSSDVVFNQDNVNGSIIDITSGLFEISFNVVSTKALVTFIIPDLETFTACVWMKTNDTVNQGTPFRYHGTNTTGFGLINYKNIAIRLMGKEKKSSVSANDGRWHHLCLVWTSKGGVYQMYKDGMFVIQGNDWHKDQKIPGGGSILLVGADNFVGKISGMNVWTVAMGLSEIAQRAVGCGIEGGDIVDWSTFSNRQDVVYPPTCLDVGGKGYLITLNSTKQTASDLISNVFNSPLADYSISLCFYFRYMVIGHSNASLKIYRSDLKDLDTNTTNEELVWAVSSKTSLPLWRFGTVSLSALQTFKIKVSATVGLGQGSFGLAGYFAKPGYCPSFSKCEIRGCQVQLASQSGTFTSPYFPDLYPNNIQCKWWISRPNGYVIRLKFLSFELQDSQSCEDNYVVVYDGSSSSSKILGRYCGDSFPLLLESSSNSLLIVFMSDNERSLSGFKMSYSSHIKETEDCNFIENCPPSCTCSAVLGNPPPVSIICKGLTAIPMKTPVNTIAMMISKNRLSRIEYSIYSDLQYMDLSHNYIMSVTPYSFTGLKNMTTLRLDFNFIKELQPNVFTGSSRLQKLDLGSNLLSTIKYKSLYNLQNLQVLSLRSNQISHIEKQAFGFVKNLTHLYLQNNLIEALPDGVFDSLESLKVLYLNNNKLKKVSKNTFRSLRYLEELYLDKNPIQSIDETTFGHLQNLRLLKLDRFVFCCYAYNSIKGLTCKSPSSAFSSCDNLMKNKTLQICIWILGILAFVGNIGVIIWRLIVKERNRVHSFLLTNLAISDLMMGVYLLMIAIKDLEWRGVYFKNDLQWRSSRVCQLAGALSVISSEVSVLILTTITADRYATIVFAFKFKRLKMKSAALVVTLIWIFGFVIALFPMLYSDYFYDYDGQVGFYGRSGVCLPLQLSHERFPGWEYSVAIFIGLNFIAFSFILVAYIIMFWKVRSSSRSVRSTQMNTESALARKMAFIILTDFCCWMPIIIIGVLSLLGKFPDPEKLAYVWIAVFVLPVNSSINPVLYTFSNCSLSNKKESIITSIKRRFTHAVSQGTFGL</sequence>
<dbReference type="SUPFAM" id="SSF52058">
    <property type="entry name" value="L domain-like"/>
    <property type="match status" value="1"/>
</dbReference>
<dbReference type="KEGG" id="aten:116295583"/>
<dbReference type="FunFam" id="1.20.1070.10:FF:000393">
    <property type="entry name" value="Predicted protein"/>
    <property type="match status" value="1"/>
</dbReference>
<dbReference type="Pfam" id="PF00431">
    <property type="entry name" value="CUB"/>
    <property type="match status" value="1"/>
</dbReference>
<evidence type="ECO:0000256" key="5">
    <source>
        <dbReference type="ARBA" id="ARBA00022737"/>
    </source>
</evidence>
<keyword evidence="2" id="KW-1003">Cell membrane</keyword>
<evidence type="ECO:0000259" key="16">
    <source>
        <dbReference type="PROSITE" id="PS50060"/>
    </source>
</evidence>
<evidence type="ECO:0000256" key="2">
    <source>
        <dbReference type="ARBA" id="ARBA00022475"/>
    </source>
</evidence>
<evidence type="ECO:0000259" key="18">
    <source>
        <dbReference type="PROSITE" id="PS51092"/>
    </source>
</evidence>
<dbReference type="OrthoDB" id="1055097at2759"/>
<feature type="domain" description="Fibronectin type-II" evidence="18">
    <location>
        <begin position="235"/>
        <end position="281"/>
    </location>
</feature>
<keyword evidence="9" id="KW-1015">Disulfide bond</keyword>
<keyword evidence="3" id="KW-0433">Leucine-rich repeat</keyword>
<evidence type="ECO:0000256" key="3">
    <source>
        <dbReference type="ARBA" id="ARBA00022614"/>
    </source>
</evidence>
<dbReference type="PANTHER" id="PTHR24372:SF77">
    <property type="entry name" value="G-PROTEIN COUPLED RECEPTORS FAMILY 1 PROFILE DOMAIN-CONTAINING PROTEIN"/>
    <property type="match status" value="1"/>
</dbReference>
<dbReference type="InterPro" id="IPR036943">
    <property type="entry name" value="FN_type2_sf"/>
</dbReference>
<dbReference type="PROSITE" id="PS51450">
    <property type="entry name" value="LRR"/>
    <property type="match status" value="3"/>
</dbReference>
<dbReference type="SUPFAM" id="SSF49854">
    <property type="entry name" value="Spermadhesin, CUB domain"/>
    <property type="match status" value="1"/>
</dbReference>
<gene>
    <name evidence="21" type="primary">LOC116295583</name>
</gene>
<dbReference type="RefSeq" id="XP_031559295.1">
    <property type="nucleotide sequence ID" value="XM_031703435.1"/>
</dbReference>
<evidence type="ECO:0000256" key="11">
    <source>
        <dbReference type="ARBA" id="ARBA00023224"/>
    </source>
</evidence>
<feature type="transmembrane region" description="Helical" evidence="14">
    <location>
        <begin position="1051"/>
        <end position="1071"/>
    </location>
</feature>
<evidence type="ECO:0000256" key="8">
    <source>
        <dbReference type="ARBA" id="ARBA00023136"/>
    </source>
</evidence>
<evidence type="ECO:0000259" key="17">
    <source>
        <dbReference type="PROSITE" id="PS50262"/>
    </source>
</evidence>
<feature type="transmembrane region" description="Helical" evidence="14">
    <location>
        <begin position="1272"/>
        <end position="1294"/>
    </location>
</feature>
<feature type="transmembrane region" description="Helical" evidence="14">
    <location>
        <begin position="1083"/>
        <end position="1102"/>
    </location>
</feature>
<feature type="domain" description="CUB" evidence="15">
    <location>
        <begin position="657"/>
        <end position="769"/>
    </location>
</feature>
<dbReference type="GeneID" id="116295583"/>
<keyword evidence="20" id="KW-1185">Reference proteome</keyword>
<proteinExistence type="inferred from homology"/>
<dbReference type="PANTHER" id="PTHR24372">
    <property type="entry name" value="GLYCOPROTEIN HORMONE RECEPTOR"/>
    <property type="match status" value="1"/>
</dbReference>
<feature type="transmembrane region" description="Helical" evidence="14">
    <location>
        <begin position="1223"/>
        <end position="1248"/>
    </location>
</feature>
<reference evidence="21" key="1">
    <citation type="submission" date="2025-08" db="UniProtKB">
        <authorList>
            <consortium name="RefSeq"/>
        </authorList>
    </citation>
    <scope>IDENTIFICATION</scope>
    <source>
        <tissue evidence="21">Tentacle</tissue>
    </source>
</reference>
<dbReference type="SMART" id="SM00042">
    <property type="entry name" value="CUB"/>
    <property type="match status" value="1"/>
</dbReference>
<evidence type="ECO:0000256" key="6">
    <source>
        <dbReference type="ARBA" id="ARBA00022989"/>
    </source>
</evidence>
<comment type="caution">
    <text evidence="12">Lacks conserved residue(s) required for the propagation of feature annotation.</text>
</comment>
<dbReference type="InterPro" id="IPR000276">
    <property type="entry name" value="GPCR_Rhodpsn"/>
</dbReference>
<dbReference type="SUPFAM" id="SSF81321">
    <property type="entry name" value="Family A G protein-coupled receptor-like"/>
    <property type="match status" value="1"/>
</dbReference>
<dbReference type="InterPro" id="IPR003591">
    <property type="entry name" value="Leu-rich_rpt_typical-subtyp"/>
</dbReference>
<dbReference type="PROSITE" id="PS51092">
    <property type="entry name" value="FN2_2"/>
    <property type="match status" value="3"/>
</dbReference>
<dbReference type="Pfam" id="PF00001">
    <property type="entry name" value="7tm_1"/>
    <property type="match status" value="1"/>
</dbReference>
<evidence type="ECO:0000256" key="10">
    <source>
        <dbReference type="ARBA" id="ARBA00023170"/>
    </source>
</evidence>
<feature type="transmembrane region" description="Helical" evidence="14">
    <location>
        <begin position="1306"/>
        <end position="1327"/>
    </location>
</feature>
<evidence type="ECO:0000313" key="20">
    <source>
        <dbReference type="Proteomes" id="UP000515163"/>
    </source>
</evidence>
<keyword evidence="8 14" id="KW-0472">Membrane</keyword>
<evidence type="ECO:0000256" key="9">
    <source>
        <dbReference type="ARBA" id="ARBA00023157"/>
    </source>
</evidence>
<comment type="subcellular location">
    <subcellularLocation>
        <location evidence="1">Cell membrane</location>
        <topology evidence="1">Multi-pass membrane protein</topology>
    </subcellularLocation>
</comment>
<dbReference type="SUPFAM" id="SSF49899">
    <property type="entry name" value="Concanavalin A-like lectins/glucanases"/>
    <property type="match status" value="3"/>
</dbReference>
<keyword evidence="10 13" id="KW-0675">Receptor</keyword>
<organism evidence="20 21">
    <name type="scientific">Actinia tenebrosa</name>
    <name type="common">Australian red waratah sea anemone</name>
    <dbReference type="NCBI Taxonomy" id="6105"/>
    <lineage>
        <taxon>Eukaryota</taxon>
        <taxon>Metazoa</taxon>
        <taxon>Cnidaria</taxon>
        <taxon>Anthozoa</taxon>
        <taxon>Hexacorallia</taxon>
        <taxon>Actiniaria</taxon>
        <taxon>Actiniidae</taxon>
        <taxon>Actinia</taxon>
    </lineage>
</organism>
<feature type="transmembrane region" description="Helical" evidence="14">
    <location>
        <begin position="1126"/>
        <end position="1147"/>
    </location>
</feature>
<name>A0A6P8I391_ACTTE</name>
<dbReference type="GO" id="GO:0005886">
    <property type="term" value="C:plasma membrane"/>
    <property type="evidence" value="ECO:0007669"/>
    <property type="project" value="UniProtKB-SubCell"/>
</dbReference>
<dbReference type="Gene3D" id="2.10.10.10">
    <property type="entry name" value="Fibronectin, type II, collagen-binding"/>
    <property type="match status" value="3"/>
</dbReference>
<dbReference type="FunFam" id="2.60.120.290:FF:000005">
    <property type="entry name" value="Procollagen C-endopeptidase enhancer 1"/>
    <property type="match status" value="1"/>
</dbReference>
<feature type="domain" description="MAM" evidence="16">
    <location>
        <begin position="1"/>
        <end position="95"/>
    </location>
</feature>
<dbReference type="Pfam" id="PF00040">
    <property type="entry name" value="fn2"/>
    <property type="match status" value="3"/>
</dbReference>
<dbReference type="Pfam" id="PF00629">
    <property type="entry name" value="MAM"/>
    <property type="match status" value="2"/>
</dbReference>
<dbReference type="InterPro" id="IPR001759">
    <property type="entry name" value="PTX_dom"/>
</dbReference>
<dbReference type="InterPro" id="IPR013806">
    <property type="entry name" value="Kringle-like"/>
</dbReference>
<feature type="domain" description="Pentraxin (PTX)" evidence="19">
    <location>
        <begin position="335"/>
        <end position="522"/>
    </location>
</feature>
<dbReference type="PROSITE" id="PS50262">
    <property type="entry name" value="G_PROTEIN_RECEP_F1_2"/>
    <property type="match status" value="1"/>
</dbReference>
<accession>A0A6P8I391</accession>
<dbReference type="SMART" id="SM00365">
    <property type="entry name" value="LRR_SD22"/>
    <property type="match status" value="5"/>
</dbReference>
<keyword evidence="4 13" id="KW-0812">Transmembrane</keyword>
<dbReference type="GO" id="GO:0007189">
    <property type="term" value="P:adenylate cyclase-activating G protein-coupled receptor signaling pathway"/>
    <property type="evidence" value="ECO:0007669"/>
    <property type="project" value="TreeGrafter"/>
</dbReference>
<keyword evidence="11 13" id="KW-0807">Transducer</keyword>
<dbReference type="Gene3D" id="2.60.120.290">
    <property type="entry name" value="Spermadhesin, CUB domain"/>
    <property type="match status" value="1"/>
</dbReference>
<keyword evidence="6 14" id="KW-1133">Transmembrane helix</keyword>
<dbReference type="InterPro" id="IPR001611">
    <property type="entry name" value="Leu-rich_rpt"/>
</dbReference>
<dbReference type="CDD" id="cd00041">
    <property type="entry name" value="CUB"/>
    <property type="match status" value="1"/>
</dbReference>
<dbReference type="Gene3D" id="2.60.120.200">
    <property type="match status" value="2"/>
</dbReference>
<dbReference type="InterPro" id="IPR032675">
    <property type="entry name" value="LRR_dom_sf"/>
</dbReference>
<evidence type="ECO:0000256" key="4">
    <source>
        <dbReference type="ARBA" id="ARBA00022692"/>
    </source>
</evidence>
<dbReference type="PROSITE" id="PS01180">
    <property type="entry name" value="CUB"/>
    <property type="match status" value="1"/>
</dbReference>
<dbReference type="InterPro" id="IPR017452">
    <property type="entry name" value="GPCR_Rhodpsn_7TM"/>
</dbReference>
<evidence type="ECO:0000256" key="14">
    <source>
        <dbReference type="SAM" id="Phobius"/>
    </source>
</evidence>
<feature type="domain" description="Fibronectin type-II" evidence="18">
    <location>
        <begin position="108"/>
        <end position="154"/>
    </location>
</feature>
<dbReference type="Pfam" id="PF13385">
    <property type="entry name" value="Laminin_G_3"/>
    <property type="match status" value="1"/>
</dbReference>
<evidence type="ECO:0000256" key="12">
    <source>
        <dbReference type="PROSITE-ProRule" id="PRU00479"/>
    </source>
</evidence>
<dbReference type="PROSITE" id="PS51828">
    <property type="entry name" value="PTX_2"/>
    <property type="match status" value="1"/>
</dbReference>
<dbReference type="SMART" id="SM00159">
    <property type="entry name" value="PTX"/>
    <property type="match status" value="1"/>
</dbReference>
<feature type="domain" description="MAM" evidence="16">
    <location>
        <begin position="495"/>
        <end position="648"/>
    </location>
</feature>
<feature type="transmembrane region" description="Helical" evidence="14">
    <location>
        <begin position="1167"/>
        <end position="1188"/>
    </location>
</feature>
<dbReference type="InterPro" id="IPR000859">
    <property type="entry name" value="CUB_dom"/>
</dbReference>
<dbReference type="PROSITE" id="PS50060">
    <property type="entry name" value="MAM_2"/>
    <property type="match status" value="2"/>
</dbReference>
<protein>
    <submittedName>
        <fullName evidence="21">Uncharacterized protein LOC116295583</fullName>
    </submittedName>
</protein>
<keyword evidence="5" id="KW-0677">Repeat</keyword>
<dbReference type="CDD" id="cd15137">
    <property type="entry name" value="7tmA_Relaxin_R"/>
    <property type="match status" value="1"/>
</dbReference>
<dbReference type="InterPro" id="IPR000998">
    <property type="entry name" value="MAM_dom"/>
</dbReference>
<dbReference type="SMART" id="SM00059">
    <property type="entry name" value="FN2"/>
    <property type="match status" value="3"/>
</dbReference>
<keyword evidence="7 13" id="KW-0297">G-protein coupled receptor</keyword>
<dbReference type="PROSITE" id="PS00237">
    <property type="entry name" value="G_PROTEIN_RECEP_F1_1"/>
    <property type="match status" value="1"/>
</dbReference>
<feature type="domain" description="Fibronectin type-II" evidence="18">
    <location>
        <begin position="175"/>
        <end position="221"/>
    </location>
</feature>
<dbReference type="SUPFAM" id="SSF57440">
    <property type="entry name" value="Kringle-like"/>
    <property type="match status" value="3"/>
</dbReference>
<dbReference type="Gene3D" id="1.20.1070.10">
    <property type="entry name" value="Rhodopsin 7-helix transmembrane proteins"/>
    <property type="match status" value="1"/>
</dbReference>
<dbReference type="Gene3D" id="3.80.10.10">
    <property type="entry name" value="Ribonuclease Inhibitor"/>
    <property type="match status" value="2"/>
</dbReference>